<dbReference type="Gene3D" id="1.20.1560.10">
    <property type="entry name" value="ABC transporter type 1, transmembrane domain"/>
    <property type="match status" value="1"/>
</dbReference>
<accession>A0A162GC98</accession>
<dbReference type="Gene3D" id="3.40.50.300">
    <property type="entry name" value="P-loop containing nucleotide triphosphate hydrolases"/>
    <property type="match status" value="1"/>
</dbReference>
<dbReference type="PROSITE" id="PS50929">
    <property type="entry name" value="ABC_TM1F"/>
    <property type="match status" value="1"/>
</dbReference>
<evidence type="ECO:0000256" key="3">
    <source>
        <dbReference type="ARBA" id="ARBA00022692"/>
    </source>
</evidence>
<dbReference type="Proteomes" id="UP000075799">
    <property type="component" value="Unassembled WGS sequence"/>
</dbReference>
<dbReference type="EMBL" id="LUKD01000001">
    <property type="protein sequence ID" value="KYG67792.1"/>
    <property type="molecule type" value="Genomic_DNA"/>
</dbReference>
<dbReference type="GO" id="GO:0005886">
    <property type="term" value="C:plasma membrane"/>
    <property type="evidence" value="ECO:0007669"/>
    <property type="project" value="UniProtKB-SubCell"/>
</dbReference>
<dbReference type="PROSITE" id="PS50893">
    <property type="entry name" value="ABC_TRANSPORTER_2"/>
    <property type="match status" value="1"/>
</dbReference>
<evidence type="ECO:0000256" key="4">
    <source>
        <dbReference type="ARBA" id="ARBA00022741"/>
    </source>
</evidence>
<evidence type="ECO:0000256" key="7">
    <source>
        <dbReference type="ARBA" id="ARBA00023136"/>
    </source>
</evidence>
<reference evidence="11 12" key="1">
    <citation type="submission" date="2016-03" db="EMBL/GenBank/DDBJ databases">
        <authorList>
            <person name="Ploux O."/>
        </authorList>
    </citation>
    <scope>NUCLEOTIDE SEQUENCE [LARGE SCALE GENOMIC DNA]</scope>
    <source>
        <strain evidence="11 12">EC13</strain>
    </source>
</reference>
<evidence type="ECO:0000256" key="1">
    <source>
        <dbReference type="ARBA" id="ARBA00004651"/>
    </source>
</evidence>
<dbReference type="CDD" id="cd03250">
    <property type="entry name" value="ABCC_MRP_domain1"/>
    <property type="match status" value="1"/>
</dbReference>
<evidence type="ECO:0000313" key="11">
    <source>
        <dbReference type="EMBL" id="KYG67792.1"/>
    </source>
</evidence>
<proteinExistence type="predicted"/>
<keyword evidence="4" id="KW-0547">Nucleotide-binding</keyword>
<feature type="domain" description="ABC transmembrane type-1" evidence="10">
    <location>
        <begin position="17"/>
        <end position="301"/>
    </location>
</feature>
<dbReference type="OrthoDB" id="5578035at2"/>
<dbReference type="InterPro" id="IPR050173">
    <property type="entry name" value="ABC_transporter_C-like"/>
</dbReference>
<feature type="transmembrane region" description="Helical" evidence="8">
    <location>
        <begin position="60"/>
        <end position="83"/>
    </location>
</feature>
<feature type="domain" description="ABC transporter" evidence="9">
    <location>
        <begin position="343"/>
        <end position="579"/>
    </location>
</feature>
<feature type="transmembrane region" description="Helical" evidence="8">
    <location>
        <begin position="245"/>
        <end position="267"/>
    </location>
</feature>
<protein>
    <submittedName>
        <fullName evidence="11">ABC transporter permease</fullName>
    </submittedName>
</protein>
<dbReference type="PANTHER" id="PTHR24223">
    <property type="entry name" value="ATP-BINDING CASSETTE SUB-FAMILY C"/>
    <property type="match status" value="1"/>
</dbReference>
<keyword evidence="5" id="KW-0067">ATP-binding</keyword>
<dbReference type="InterPro" id="IPR003593">
    <property type="entry name" value="AAA+_ATPase"/>
</dbReference>
<dbReference type="AlphaFoldDB" id="A0A162GC98"/>
<sequence length="593" mass="67617">MKSLFYQVVFTRFYARVLILITSLLGAVFGLLGPFFQKEFIDQLTGQQGHLHLVDFSNPLTYVLGAFFCVLIAQAFSQLTNYLSIRESLHMQKVFAQRLYEKTLHLRVDTMSGKPVGEIVSLYATDVQGATVFLDQTLPAGASTLFPLILAPFAISILFDVPIWPTVLLMFAIATLNTFMAFRQSKFFFNFKQLAAERIGLVNEWIQNIRTIRILGWIRHFEANIFVKREIETRNRVLMVTNGQIMNSISSSITFFLNVVALGSLVLYTKHQMTSGELLALLWIVGVFLTRPFRQMPWFFTFAFDSWTSLKRLEDFLSTRNNETSGEKELSNQERKREEKFALQVRNLNLSISGKRILKNINLDVKHGEFVAIVGEVGAGKSMLLLSLLRETGASFETYHFGEKNALEMTLDEVRAQYAYVPQEGFIMNATLRENVAFVYDIEPERDPMIEESLKLAQFDLNTERVEKGLATEIGERGVNLSGGQRQRVGLARVHFHKAPVLLLDDCLSAVDVDTEQKLFEQLLLGAWAERTRLLVTHRLSALHQVDRILFMEEGQIVDSGTFEELLGRNQKFREYTTTVAKEATQKTEVSHV</sequence>
<feature type="transmembrane region" description="Helical" evidence="8">
    <location>
        <begin position="163"/>
        <end position="182"/>
    </location>
</feature>
<gene>
    <name evidence="11" type="ORF">AZI87_00470</name>
</gene>
<dbReference type="SUPFAM" id="SSF90123">
    <property type="entry name" value="ABC transporter transmembrane region"/>
    <property type="match status" value="1"/>
</dbReference>
<evidence type="ECO:0000256" key="2">
    <source>
        <dbReference type="ARBA" id="ARBA00022448"/>
    </source>
</evidence>
<dbReference type="GO" id="GO:0140359">
    <property type="term" value="F:ABC-type transporter activity"/>
    <property type="evidence" value="ECO:0007669"/>
    <property type="project" value="InterPro"/>
</dbReference>
<evidence type="ECO:0000259" key="10">
    <source>
        <dbReference type="PROSITE" id="PS50929"/>
    </source>
</evidence>
<evidence type="ECO:0000313" key="12">
    <source>
        <dbReference type="Proteomes" id="UP000075799"/>
    </source>
</evidence>
<dbReference type="RefSeq" id="WP_063204497.1">
    <property type="nucleotide sequence ID" value="NZ_LUKD01000001.1"/>
</dbReference>
<dbReference type="Pfam" id="PF00664">
    <property type="entry name" value="ABC_membrane"/>
    <property type="match status" value="1"/>
</dbReference>
<evidence type="ECO:0000256" key="5">
    <source>
        <dbReference type="ARBA" id="ARBA00022840"/>
    </source>
</evidence>
<dbReference type="GO" id="GO:0005524">
    <property type="term" value="F:ATP binding"/>
    <property type="evidence" value="ECO:0007669"/>
    <property type="project" value="UniProtKB-KW"/>
</dbReference>
<name>A0A162GC98_BDEBC</name>
<dbReference type="InterPro" id="IPR003439">
    <property type="entry name" value="ABC_transporter-like_ATP-bd"/>
</dbReference>
<keyword evidence="7 8" id="KW-0472">Membrane</keyword>
<dbReference type="SMART" id="SM00382">
    <property type="entry name" value="AAA"/>
    <property type="match status" value="1"/>
</dbReference>
<feature type="transmembrane region" description="Helical" evidence="8">
    <location>
        <begin position="12"/>
        <end position="36"/>
    </location>
</feature>
<evidence type="ECO:0000256" key="8">
    <source>
        <dbReference type="SAM" id="Phobius"/>
    </source>
</evidence>
<dbReference type="InterPro" id="IPR027417">
    <property type="entry name" value="P-loop_NTPase"/>
</dbReference>
<dbReference type="Pfam" id="PF00005">
    <property type="entry name" value="ABC_tran"/>
    <property type="match status" value="1"/>
</dbReference>
<evidence type="ECO:0000259" key="9">
    <source>
        <dbReference type="PROSITE" id="PS50893"/>
    </source>
</evidence>
<evidence type="ECO:0000256" key="6">
    <source>
        <dbReference type="ARBA" id="ARBA00022989"/>
    </source>
</evidence>
<dbReference type="SUPFAM" id="SSF52540">
    <property type="entry name" value="P-loop containing nucleoside triphosphate hydrolases"/>
    <property type="match status" value="1"/>
</dbReference>
<keyword evidence="2" id="KW-0813">Transport</keyword>
<dbReference type="InterPro" id="IPR011527">
    <property type="entry name" value="ABC1_TM_dom"/>
</dbReference>
<dbReference type="InterPro" id="IPR036640">
    <property type="entry name" value="ABC1_TM_sf"/>
</dbReference>
<keyword evidence="6 8" id="KW-1133">Transmembrane helix</keyword>
<feature type="transmembrane region" description="Helical" evidence="8">
    <location>
        <begin position="138"/>
        <end position="157"/>
    </location>
</feature>
<organism evidence="11 12">
    <name type="scientific">Bdellovibrio bacteriovorus</name>
    <dbReference type="NCBI Taxonomy" id="959"/>
    <lineage>
        <taxon>Bacteria</taxon>
        <taxon>Pseudomonadati</taxon>
        <taxon>Bdellovibrionota</taxon>
        <taxon>Bdellovibrionia</taxon>
        <taxon>Bdellovibrionales</taxon>
        <taxon>Pseudobdellovibrionaceae</taxon>
        <taxon>Bdellovibrio</taxon>
    </lineage>
</organism>
<comment type="subcellular location">
    <subcellularLocation>
        <location evidence="1">Cell membrane</location>
        <topology evidence="1">Multi-pass membrane protein</topology>
    </subcellularLocation>
</comment>
<keyword evidence="3 8" id="KW-0812">Transmembrane</keyword>
<dbReference type="GO" id="GO:0016887">
    <property type="term" value="F:ATP hydrolysis activity"/>
    <property type="evidence" value="ECO:0007669"/>
    <property type="project" value="InterPro"/>
</dbReference>
<comment type="caution">
    <text evidence="11">The sequence shown here is derived from an EMBL/GenBank/DDBJ whole genome shotgun (WGS) entry which is preliminary data.</text>
</comment>